<dbReference type="Proteomes" id="UP000184192">
    <property type="component" value="Unassembled WGS sequence"/>
</dbReference>
<dbReference type="InterPro" id="IPR051910">
    <property type="entry name" value="ComF/GntX_DNA_util-trans"/>
</dbReference>
<reference evidence="5" key="1">
    <citation type="submission" date="2016-11" db="EMBL/GenBank/DDBJ databases">
        <authorList>
            <person name="Varghese N."/>
            <person name="Submissions S."/>
        </authorList>
    </citation>
    <scope>NUCLEOTIDE SEQUENCE [LARGE SCALE GENOMIC DNA]</scope>
    <source>
        <strain evidence="5">DSM 26884</strain>
    </source>
</reference>
<evidence type="ECO:0000313" key="4">
    <source>
        <dbReference type="EMBL" id="SHJ11001.1"/>
    </source>
</evidence>
<dbReference type="InterPro" id="IPR029057">
    <property type="entry name" value="PRTase-like"/>
</dbReference>
<dbReference type="Gene3D" id="3.40.50.2020">
    <property type="match status" value="1"/>
</dbReference>
<dbReference type="RefSeq" id="WP_025830624.1">
    <property type="nucleotide sequence ID" value="NZ_FQZN01000015.1"/>
</dbReference>
<gene>
    <name evidence="4" type="ORF">SAMN05444350_115105</name>
</gene>
<feature type="domain" description="Double zinc ribbon" evidence="3">
    <location>
        <begin position="13"/>
        <end position="44"/>
    </location>
</feature>
<name>A0A1M6GM44_9BACE</name>
<comment type="similarity">
    <text evidence="1">Belongs to the ComF/GntX family.</text>
</comment>
<dbReference type="PANTHER" id="PTHR47505">
    <property type="entry name" value="DNA UTILIZATION PROTEIN YHGH"/>
    <property type="match status" value="1"/>
</dbReference>
<sequence length="234" mass="26796">MKNTMKSWLGPLFHLFFPRYCVVCGAPLIESEETICTRCNMDMPRTNYHKVKENPVERMFWGKFPLERATSYFFYRKGGDFRRILHQFKYGGKKELGATMGRFMAAELSATDFFKDIDVIIPVPLHPRKRKARGYNQSEWIARGVSQVSGIPVDISSVVREKNTDTQTHKSVYERWENVDGIFRLHHPEYFTGKHVLIIDDVLTTGSTTTACADVFCEVAGIRISVLTLAVADS</sequence>
<dbReference type="GeneID" id="92712718"/>
<evidence type="ECO:0000259" key="3">
    <source>
        <dbReference type="Pfam" id="PF18912"/>
    </source>
</evidence>
<dbReference type="eggNOG" id="COG1040">
    <property type="taxonomic scope" value="Bacteria"/>
</dbReference>
<dbReference type="PANTHER" id="PTHR47505:SF1">
    <property type="entry name" value="DNA UTILIZATION PROTEIN YHGH"/>
    <property type="match status" value="1"/>
</dbReference>
<dbReference type="AlphaFoldDB" id="A0A1M6GM44"/>
<dbReference type="CDD" id="cd06223">
    <property type="entry name" value="PRTases_typeI"/>
    <property type="match status" value="1"/>
</dbReference>
<dbReference type="EMBL" id="FQZN01000015">
    <property type="protein sequence ID" value="SHJ11001.1"/>
    <property type="molecule type" value="Genomic_DNA"/>
</dbReference>
<accession>A0A1M6GM44</accession>
<evidence type="ECO:0000259" key="2">
    <source>
        <dbReference type="Pfam" id="PF00156"/>
    </source>
</evidence>
<dbReference type="InterPro" id="IPR044005">
    <property type="entry name" value="DZR_2"/>
</dbReference>
<feature type="domain" description="Phosphoribosyltransferase" evidence="2">
    <location>
        <begin position="141"/>
        <end position="215"/>
    </location>
</feature>
<organism evidence="4 5">
    <name type="scientific">Bacteroides stercorirosoris</name>
    <dbReference type="NCBI Taxonomy" id="871324"/>
    <lineage>
        <taxon>Bacteria</taxon>
        <taxon>Pseudomonadati</taxon>
        <taxon>Bacteroidota</taxon>
        <taxon>Bacteroidia</taxon>
        <taxon>Bacteroidales</taxon>
        <taxon>Bacteroidaceae</taxon>
        <taxon>Bacteroides</taxon>
    </lineage>
</organism>
<dbReference type="Pfam" id="PF18912">
    <property type="entry name" value="DZR_2"/>
    <property type="match status" value="1"/>
</dbReference>
<dbReference type="Pfam" id="PF00156">
    <property type="entry name" value="Pribosyltran"/>
    <property type="match status" value="1"/>
</dbReference>
<proteinExistence type="inferred from homology"/>
<keyword evidence="5" id="KW-1185">Reference proteome</keyword>
<dbReference type="SUPFAM" id="SSF53271">
    <property type="entry name" value="PRTase-like"/>
    <property type="match status" value="1"/>
</dbReference>
<evidence type="ECO:0000313" key="5">
    <source>
        <dbReference type="Proteomes" id="UP000184192"/>
    </source>
</evidence>
<protein>
    <submittedName>
        <fullName evidence="4">ComF family protein</fullName>
    </submittedName>
</protein>
<dbReference type="InterPro" id="IPR000836">
    <property type="entry name" value="PRTase_dom"/>
</dbReference>
<evidence type="ECO:0000256" key="1">
    <source>
        <dbReference type="ARBA" id="ARBA00008007"/>
    </source>
</evidence>